<dbReference type="GO" id="GO:0022857">
    <property type="term" value="F:transmembrane transporter activity"/>
    <property type="evidence" value="ECO:0007669"/>
    <property type="project" value="UniProtKB-UniRule"/>
</dbReference>
<dbReference type="PANTHER" id="PTHR33362">
    <property type="entry name" value="SIALIC ACID TRAP TRANSPORTER PERMEASE PROTEIN SIAT-RELATED"/>
    <property type="match status" value="1"/>
</dbReference>
<accession>A0A1G6A513</accession>
<evidence type="ECO:0000313" key="11">
    <source>
        <dbReference type="EMBL" id="SDB03518.1"/>
    </source>
</evidence>
<feature type="transmembrane region" description="Helical" evidence="9">
    <location>
        <begin position="113"/>
        <end position="143"/>
    </location>
</feature>
<keyword evidence="4 9" id="KW-0812">Transmembrane</keyword>
<dbReference type="AlphaFoldDB" id="A0A1G6A513"/>
<evidence type="ECO:0000259" key="10">
    <source>
        <dbReference type="Pfam" id="PF06808"/>
    </source>
</evidence>
<dbReference type="InterPro" id="IPR004681">
    <property type="entry name" value="TRAP_DctM"/>
</dbReference>
<keyword evidence="7" id="KW-0813">Transport</keyword>
<feature type="transmembrane region" description="Helical" evidence="9">
    <location>
        <begin position="492"/>
        <end position="513"/>
    </location>
</feature>
<gene>
    <name evidence="11" type="ORF">SAMN02982931_00184</name>
</gene>
<organism evidence="11 12">
    <name type="scientific">Bauldia litoralis</name>
    <dbReference type="NCBI Taxonomy" id="665467"/>
    <lineage>
        <taxon>Bacteria</taxon>
        <taxon>Pseudomonadati</taxon>
        <taxon>Pseudomonadota</taxon>
        <taxon>Alphaproteobacteria</taxon>
        <taxon>Hyphomicrobiales</taxon>
        <taxon>Kaistiaceae</taxon>
        <taxon>Bauldia</taxon>
    </lineage>
</organism>
<dbReference type="InterPro" id="IPR010656">
    <property type="entry name" value="DctM"/>
</dbReference>
<sequence>MIDLIAHNLAPIMFISVMAMLLLGYPVAFTLAAGGLIFFVVGVELAELAPDQITLFWPLLQANPERVFGVMSNDTLLAIPFFTFMGIILERSRMAEDLLDTIGQLFGSVRGGLAYAAILVGALLAATTGVVAASVIAMGLISLPIMMRYGYNSRVAAGTIAAAGTLAQVIPPSLVLIVMADQLGRSVGDMYVGAVYPGLLLVALYCVYVFIVTILRPGAAPALPKEARTLGGGVTSVVAALLVAVALYTIAYTFVFSDLRYEVRLVWSAVIATLAVYGFSLANRHFGFGLLSRLAEQVIIVLIPPLALIFLVLGTIFLGIATPTEGGAMGATGALVLAFAKRRLDLSTLKQALDSTTKLSAFVMFILIGARVFGLTFYGVNGNIWVEELLLALPGGEYGFLIAVTILVFILGCFLDFFEIAFILVPLLAPVADKLGIDLVWFGIILGLNLQASFLTPPFGFALFYLRSVAPPRPWLDAVSGRTLPGIKTTEIYRGALPFIGIQILMIAIVIAYPPIVTHYKDEATTVDPGDVEFELPPLGGSGGGLEGPPGGLQLPDLGMPPPGLGQPPDEGDSAEPAEAPAFDLSQPPSFD</sequence>
<dbReference type="Proteomes" id="UP000199071">
    <property type="component" value="Unassembled WGS sequence"/>
</dbReference>
<keyword evidence="12" id="KW-1185">Reference proteome</keyword>
<feature type="transmembrane region" description="Helical" evidence="9">
    <location>
        <begin position="439"/>
        <end position="466"/>
    </location>
</feature>
<comment type="function">
    <text evidence="7">Part of the tripartite ATP-independent periplasmic (TRAP) transport system.</text>
</comment>
<evidence type="ECO:0000256" key="5">
    <source>
        <dbReference type="ARBA" id="ARBA00022989"/>
    </source>
</evidence>
<feature type="compositionally biased region" description="Gly residues" evidence="8">
    <location>
        <begin position="540"/>
        <end position="551"/>
    </location>
</feature>
<comment type="subcellular location">
    <subcellularLocation>
        <location evidence="1 7">Cell inner membrane</location>
        <topology evidence="1 7">Multi-pass membrane protein</topology>
    </subcellularLocation>
</comment>
<evidence type="ECO:0000256" key="1">
    <source>
        <dbReference type="ARBA" id="ARBA00004429"/>
    </source>
</evidence>
<feature type="transmembrane region" description="Helical" evidence="9">
    <location>
        <begin position="263"/>
        <end position="282"/>
    </location>
</feature>
<feature type="transmembrane region" description="Helical" evidence="9">
    <location>
        <begin position="361"/>
        <end position="380"/>
    </location>
</feature>
<feature type="transmembrane region" description="Helical" evidence="9">
    <location>
        <begin position="400"/>
        <end position="427"/>
    </location>
</feature>
<dbReference type="GO" id="GO:0005886">
    <property type="term" value="C:plasma membrane"/>
    <property type="evidence" value="ECO:0007669"/>
    <property type="project" value="UniProtKB-SubCell"/>
</dbReference>
<evidence type="ECO:0000256" key="7">
    <source>
        <dbReference type="RuleBase" id="RU369079"/>
    </source>
</evidence>
<feature type="transmembrane region" description="Helical" evidence="9">
    <location>
        <begin position="12"/>
        <end position="41"/>
    </location>
</feature>
<evidence type="ECO:0000256" key="6">
    <source>
        <dbReference type="ARBA" id="ARBA00023136"/>
    </source>
</evidence>
<keyword evidence="2" id="KW-1003">Cell membrane</keyword>
<feature type="transmembrane region" description="Helical" evidence="9">
    <location>
        <begin position="294"/>
        <end position="318"/>
    </location>
</feature>
<evidence type="ECO:0000313" key="12">
    <source>
        <dbReference type="Proteomes" id="UP000199071"/>
    </source>
</evidence>
<feature type="transmembrane region" description="Helical" evidence="9">
    <location>
        <begin position="155"/>
        <end position="179"/>
    </location>
</feature>
<keyword evidence="6 9" id="KW-0472">Membrane</keyword>
<dbReference type="STRING" id="665467.SAMN02982931_00184"/>
<feature type="region of interest" description="Disordered" evidence="8">
    <location>
        <begin position="531"/>
        <end position="592"/>
    </location>
</feature>
<protein>
    <submittedName>
        <fullName evidence="11">TRAP transporter, DctM subunit</fullName>
    </submittedName>
</protein>
<proteinExistence type="predicted"/>
<name>A0A1G6A513_9HYPH</name>
<evidence type="ECO:0000256" key="8">
    <source>
        <dbReference type="SAM" id="MobiDB-lite"/>
    </source>
</evidence>
<feature type="transmembrane region" description="Helical" evidence="9">
    <location>
        <begin position="227"/>
        <end position="251"/>
    </location>
</feature>
<evidence type="ECO:0000256" key="3">
    <source>
        <dbReference type="ARBA" id="ARBA00022519"/>
    </source>
</evidence>
<dbReference type="Pfam" id="PF06808">
    <property type="entry name" value="DctM"/>
    <property type="match status" value="1"/>
</dbReference>
<evidence type="ECO:0000256" key="2">
    <source>
        <dbReference type="ARBA" id="ARBA00022475"/>
    </source>
</evidence>
<dbReference type="RefSeq" id="WP_090874335.1">
    <property type="nucleotide sequence ID" value="NZ_FMXQ01000001.1"/>
</dbReference>
<dbReference type="EMBL" id="FMXQ01000001">
    <property type="protein sequence ID" value="SDB03518.1"/>
    <property type="molecule type" value="Genomic_DNA"/>
</dbReference>
<feature type="transmembrane region" description="Helical" evidence="9">
    <location>
        <begin position="191"/>
        <end position="215"/>
    </location>
</feature>
<reference evidence="11 12" key="1">
    <citation type="submission" date="2016-10" db="EMBL/GenBank/DDBJ databases">
        <authorList>
            <person name="de Groot N.N."/>
        </authorList>
    </citation>
    <scope>NUCLEOTIDE SEQUENCE [LARGE SCALE GENOMIC DNA]</scope>
    <source>
        <strain evidence="11 12">ATCC 35022</strain>
    </source>
</reference>
<keyword evidence="5 9" id="KW-1133">Transmembrane helix</keyword>
<keyword evidence="3 7" id="KW-0997">Cell inner membrane</keyword>
<dbReference type="PANTHER" id="PTHR33362:SF7">
    <property type="entry name" value="SLL1103 PROTEIN"/>
    <property type="match status" value="1"/>
</dbReference>
<feature type="domain" description="TRAP C4-dicarboxylate transport system permease DctM subunit" evidence="10">
    <location>
        <begin position="14"/>
        <end position="515"/>
    </location>
</feature>
<evidence type="ECO:0000256" key="9">
    <source>
        <dbReference type="SAM" id="Phobius"/>
    </source>
</evidence>
<dbReference type="OrthoDB" id="7339120at2"/>
<evidence type="ECO:0000256" key="4">
    <source>
        <dbReference type="ARBA" id="ARBA00022692"/>
    </source>
</evidence>